<evidence type="ECO:0000256" key="1">
    <source>
        <dbReference type="SAM" id="MobiDB-lite"/>
    </source>
</evidence>
<dbReference type="Proteomes" id="UP000516780">
    <property type="component" value="Segment"/>
</dbReference>
<sequence length="106" mass="11564">MADANKRVSFGRATGWTVSDEQYEAHGIVAKLTISINDEQREALLDYLSDDSNADKYGHGLELTLFEADEDKSFISSGSLQEKYKKKEGGGSSKAKSGRSGGRRSL</sequence>
<proteinExistence type="predicted"/>
<organism evidence="2 3">
    <name type="scientific">Arthronema virus TR020</name>
    <dbReference type="NCBI Taxonomy" id="2736280"/>
    <lineage>
        <taxon>Viruses</taxon>
        <taxon>Duplodnaviria</taxon>
        <taxon>Heunggongvirae</taxon>
        <taxon>Uroviricota</taxon>
        <taxon>Caudoviricetes</taxon>
        <taxon>Saffermanviridae</taxon>
        <taxon>Arthrovirus</taxon>
        <taxon>Arthrovirus TR020</taxon>
    </lineage>
</organism>
<feature type="region of interest" description="Disordered" evidence="1">
    <location>
        <begin position="79"/>
        <end position="106"/>
    </location>
</feature>
<reference evidence="2 3" key="1">
    <citation type="journal article" date="2020" name="Microb. Ecol.">
        <title>Novel Virus on Filamentous Arthronema africanum Cyanobacterium.</title>
        <authorList>
            <person name="Petrzik K."/>
            <person name="Lukavsky J."/>
            <person name="Koloniuk I."/>
        </authorList>
    </citation>
    <scope>NUCLEOTIDE SEQUENCE [LARGE SCALE GENOMIC DNA]</scope>
</reference>
<evidence type="ECO:0000313" key="2">
    <source>
        <dbReference type="EMBL" id="QKE60839.1"/>
    </source>
</evidence>
<protein>
    <submittedName>
        <fullName evidence="2">Uncharacterized protein</fullName>
    </submittedName>
</protein>
<dbReference type="EMBL" id="MT457475">
    <property type="protein sequence ID" value="QKE60839.1"/>
    <property type="molecule type" value="Genomic_DNA"/>
</dbReference>
<keyword evidence="3" id="KW-1185">Reference proteome</keyword>
<accession>A0A7G3WH41</accession>
<name>A0A7G3WH41_9CAUD</name>
<evidence type="ECO:0000313" key="3">
    <source>
        <dbReference type="Proteomes" id="UP000516780"/>
    </source>
</evidence>